<organism evidence="1 2">
    <name type="scientific">Acaulospora colombiana</name>
    <dbReference type="NCBI Taxonomy" id="27376"/>
    <lineage>
        <taxon>Eukaryota</taxon>
        <taxon>Fungi</taxon>
        <taxon>Fungi incertae sedis</taxon>
        <taxon>Mucoromycota</taxon>
        <taxon>Glomeromycotina</taxon>
        <taxon>Glomeromycetes</taxon>
        <taxon>Diversisporales</taxon>
        <taxon>Acaulosporaceae</taxon>
        <taxon>Acaulospora</taxon>
    </lineage>
</organism>
<keyword evidence="2" id="KW-1185">Reference proteome</keyword>
<comment type="caution">
    <text evidence="1">The sequence shown here is derived from an EMBL/GenBank/DDBJ whole genome shotgun (WGS) entry which is preliminary data.</text>
</comment>
<gene>
    <name evidence="1" type="ORF">ACOLOM_LOCUS3962</name>
</gene>
<feature type="non-terminal residue" evidence="1">
    <location>
        <position position="1"/>
    </location>
</feature>
<name>A0ACA9LFS2_9GLOM</name>
<protein>
    <submittedName>
        <fullName evidence="1">17268_t:CDS:1</fullName>
    </submittedName>
</protein>
<dbReference type="EMBL" id="CAJVPT010006166">
    <property type="protein sequence ID" value="CAG8528256.1"/>
    <property type="molecule type" value="Genomic_DNA"/>
</dbReference>
<feature type="non-terminal residue" evidence="1">
    <location>
        <position position="2959"/>
    </location>
</feature>
<dbReference type="Proteomes" id="UP000789525">
    <property type="component" value="Unassembled WGS sequence"/>
</dbReference>
<evidence type="ECO:0000313" key="2">
    <source>
        <dbReference type="Proteomes" id="UP000789525"/>
    </source>
</evidence>
<accession>A0ACA9LFS2</accession>
<evidence type="ECO:0000313" key="1">
    <source>
        <dbReference type="EMBL" id="CAG8528256.1"/>
    </source>
</evidence>
<sequence>SNFVVDIERGIFTSFTIRDGNKVVLSQQKSEHDHHQLWSYEDGWIVNKRSGLCLEAENGKLGSRIILHSRRSQPNNQKWILTSDGRIALQSNTKYVIEVKGAIKDGAHIIFSDAQSKNFGKSGNHSQWTILPLHKTRSYDGPAIGVIKLELLGAKNLKRVDSIVGGGKADPYVKVLGEGSKDIIAQTRYIENELNPVWNEVHYLSLKNIGEKFVLEVMDYNSFTRHSFLGRCTLEITQEVVKEVSEGVFEGTNGVDNWVKLSDKGQLHYRAKFFPLTPLPEPSPDFLANLKERPFDISTLYVLVTLQASNGSFPPSKTLANLFGFHEPEKLLELYRKQSREERISKISSTIWTTSMILWFLRYLLKDCRSEWKGIYDRAEKYINKEIDKDLETEEIIIATGRKAVLERFDIDDSPRSTKPNVAISVASIMKCRHKNGSYNITDELARSLNFDNAEKLRESLTAYVKRNAKTESVTQLDINVLVTILVIYFYRYVAIEHKKEWIQQYEKSYEWLWGQFEGKEFVEQEAFDLIKSFVREHYEVKEEVLSRDRVFEAEIAQKVKIIKSRFTRRDIAKLLGVARIEIVSAKGLKQVDSWLGGGSSDPFVEISNVTTGWKYGETRVIYNNLNPIWNQVFYIPIYDLHEKFKMQVYDYNVFFKNSPLGFYILDLKDIVKAFSDGSFEEKKSRLDVDLILNRKTRGKLTFVAAFYNFSESEVRSIKITTTTISIHHLYLLLTYQHQDGYFESTDSLAGLFNFSSKQELIEAFTTFIQNDEGVRSLDSKMWCTSLVISFLRALLWKHRLEWIEIYNKSEAWLSENIADLEVEERLNSCTNRFVIQHFNVNQWESDDQQRALGVLAVSKKSIILRRNVTLRIVRRFLIYKKESGCFELNNELAGSLGFNSTEEAKKHLETHFASYTKAVKLDIHVWSTAISIWYIRLVLIDFKGEWVETYQRSYDWICQQVQDEDTRNELLDAAKNFVIRRFEVDKTTMDEDGSFQHAIETRDIERPTDVEIEEEIIVSEDVIGILRVNIESAKNLEKSRSLFTSSKPDPYVRIVNFSGKEMVRTRVKNETVSPIWNEVHYVPIYGVNEKVFFEIYDENVFVKDRPLGHYPFEVNSLTKRKDDGSFEVGELFDKWVSLKESKGNLHLIVQFIPIVLDFEESFAFSLESIQINHVYILISWRRANGAFSFSDGLARFFNFKNQQELIESFKKHVSADDTLVNCGLDVWATALVITYLRILCSKHRSEWIFTVDDSEYWLSSQTSYTKHAIDSLLRDSTLQQQLWKDENGCVAMNEKVAAFYGFKSVDEFTKYLQIYFKTERVTSLHVNIWVTAYTIWYLRLVTFNFRQKWIHSYERSYEWLIGQCEDTKLVNEVLECARKPIVERYKVGEEAEEADRSFVTIIENKAAVKKDEEEKKLREENMDQYGKLIVRTKTIYVRNTITIEIIKKTLSYRTQDGGYTLNDELANLLGYDSVKSLELALKSHFVSETTKLHQDILVTAIILWYYRLVAVDHREHWSAGYEKSYSWLSSQIKNKDVESNLMESARLFVIQNYNVDEEAKGLDSDYQEKIEGKDEKRGSWTKGIFSSIFGGSPHASTKSLGTHVEDALVSDGYDHEEKASALIDARATVTTEKIRSIVTAQKKDGSFELNENFVKELDVPAKEIVATIQTHTSNEKLKKPESVSWWKTAIMLSYLKNVASQHEGEWKGEYDKAREYLTSQIGNADAEKELLEVSEKYVIDNVVRRVIIVRKRTAIVTIQTSTTPEIVESAVSEQKADGSFEVSETITKELDVSSDDLVASAQDTISNDNLKSIDSSLWKTALTIGYLQTVAPHHERIWKDKCSKAREYLSTKLNNPELVEEIIRISTKIIVKKTTVKVAKEQKTAAVEIIQSTTTPEISRAVVSEQKESGHIELSETIKKELGILSTETLVTTIQKYTTNEKLKKPESSSWWTTAVNLSYLKKAADKHEEEWKDKYDKGRKYLSTQIGDFDTERELLEITDKYVVDKATYKVIEEHKKEAIAIEKEKKDKRQSILENVTGILTGVYDSTTEATKDLGKHIGQALSFDTDEHDHQEKAAALIIVQSNTTPEKTKSIITTQKNDGSFELSQTIVKELDIPAKEVVTTIQTCTTNEKLKKPESASWWKTALTLSYLKNAASRHEGEWRDKYNKAREYLTLQIGDAETEKELLDTTDKYVVDNVTKKVIVEKKRTAIIAIQSHTTPETVETATSTQKDDGSFEISETITKELDVTSPEDLITSAQDVTKNDKLKSIEPSVWKTALTLGYLNTTAPHHESAWKEKYNKAREYLHSKLNNPELEEEIIKTTNKVVVEKATKKVSNKQKEAAVSVIKSIITPEACDEILSEQKDDGRIELNKTIQKELDIPSTETLVTTVQKYTTNEKLKKPESTSWWTTAVNISYLKNAAAQYEEDWVDKYNKAREYLSSQIGDADAEKEILEVTDKYVVDKATYKVIEDHKQDVVSTEKKKKEKRQSVLVNVTGGLTSIYKNATEATRDLGKHIGQALTFDTDDHDHQEKAAALIVVQSNATPEKTKSVVTTQKNDGSFELSQTIVKELDIPAKEVVTTVQTYTTNEKLKKPEAVSWWKTALTLSYLKKAASQHEGEWRDKYNKAREYLTLQIGDAETEKELLNITDKYVVDNVTKKVIIEKKKTAIVTIQSATTPETVETAISTQKDDGSFEISETITKELDVTSPEDLITSAQDVTKNDKLKMVDTSIWKTALTLGYLNTTAPHHENTWKEKYNKAREYLHSKLNNPELEEEIIKTSNKVVIEKTTEKITNEHKKAAVTAIQLTTTPETCKEIISEQKKDGQIELSKTIKKELDIPSTETLITTVQTYTTNEKLKKPESTSWWTTAVNLSYLKNAASQHEGEWRDKYNRAREYLSSQIGDADAEKEILEATDKYVIDKATHKVIEDHKREVITIEKEKKEKKQGVLENLTG</sequence>
<proteinExistence type="predicted"/>
<reference evidence="1" key="1">
    <citation type="submission" date="2021-06" db="EMBL/GenBank/DDBJ databases">
        <authorList>
            <person name="Kallberg Y."/>
            <person name="Tangrot J."/>
            <person name="Rosling A."/>
        </authorList>
    </citation>
    <scope>NUCLEOTIDE SEQUENCE</scope>
    <source>
        <strain evidence="1">CL356</strain>
    </source>
</reference>